<dbReference type="AlphaFoldDB" id="A0A9W9IH62"/>
<dbReference type="InterPro" id="IPR050628">
    <property type="entry name" value="SNF2_RAD54_helicase_TF"/>
</dbReference>
<dbReference type="InterPro" id="IPR000330">
    <property type="entry name" value="SNF2_N"/>
</dbReference>
<dbReference type="InterPro" id="IPR027417">
    <property type="entry name" value="P-loop_NTPase"/>
</dbReference>
<evidence type="ECO:0000313" key="7">
    <source>
        <dbReference type="EMBL" id="KAJ5175561.1"/>
    </source>
</evidence>
<dbReference type="Pfam" id="PF00176">
    <property type="entry name" value="SNF2-rel_dom"/>
    <property type="match status" value="1"/>
</dbReference>
<evidence type="ECO:0000256" key="5">
    <source>
        <dbReference type="SAM" id="MobiDB-lite"/>
    </source>
</evidence>
<evidence type="ECO:0000256" key="3">
    <source>
        <dbReference type="ARBA" id="ARBA00022806"/>
    </source>
</evidence>
<accession>A0A9W9IH62</accession>
<dbReference type="SUPFAM" id="SSF52540">
    <property type="entry name" value="P-loop containing nucleoside triphosphate hydrolases"/>
    <property type="match status" value="1"/>
</dbReference>
<sequence>MDQLLGYSATDLAKRDWEQLKTPPAVEDSDPKPKRQCVENPYMTPWVSPSSNQFGDIDLSSPPDNGRATFEDMQPIEEFESMFSAGPLTNEAQEEPSLSLIEHSANHWLLLPDTVDIENPLPTPNSGYSDSCLQDEKTPVPTVCSEHDFKMSQTPSNSPYDVCFGMVVLQASCHSLPKGTEDSVPVDLQVVGDVLKLSGGSPKHNVGLLHSQALGKLAHDCKVTLSARCERPKQEKASRMTLGHKDTLVKIVIYGLLDETDLVNSILSDGDMFLQHPRQGDTSVPYRNPQFLVAPGTEMPQIEELDTGNLLHSTDLDRALDNPWSSEVFQAFDTVDGPATFAAVEQSPRLQTKLKEHQIKALSMMTEKESSVFVGAHFPPLWRFSRDLAGNVKYHHTITGMTSDVQPQPPLGGILADSMGLGKTLSILALIAWYLDSPSLDKFGPRATLVITTPSTIPGWEQQILR</sequence>
<dbReference type="OrthoDB" id="448448at2759"/>
<dbReference type="GO" id="GO:0006281">
    <property type="term" value="P:DNA repair"/>
    <property type="evidence" value="ECO:0007669"/>
    <property type="project" value="TreeGrafter"/>
</dbReference>
<dbReference type="PANTHER" id="PTHR45626:SF17">
    <property type="entry name" value="HELICASE-LIKE TRANSCRIPTION FACTOR"/>
    <property type="match status" value="1"/>
</dbReference>
<keyword evidence="3 7" id="KW-0347">Helicase</keyword>
<protein>
    <submittedName>
        <fullName evidence="7">Helicase C-terminal</fullName>
    </submittedName>
</protein>
<dbReference type="GeneID" id="81422739"/>
<evidence type="ECO:0000256" key="1">
    <source>
        <dbReference type="ARBA" id="ARBA00022741"/>
    </source>
</evidence>
<dbReference type="PANTHER" id="PTHR45626">
    <property type="entry name" value="TRANSCRIPTION TERMINATION FACTOR 2-RELATED"/>
    <property type="match status" value="1"/>
</dbReference>
<dbReference type="EMBL" id="JAPQKN010000001">
    <property type="protein sequence ID" value="KAJ5175561.1"/>
    <property type="molecule type" value="Genomic_DNA"/>
</dbReference>
<organism evidence="7 8">
    <name type="scientific">Penicillium canariense</name>
    <dbReference type="NCBI Taxonomy" id="189055"/>
    <lineage>
        <taxon>Eukaryota</taxon>
        <taxon>Fungi</taxon>
        <taxon>Dikarya</taxon>
        <taxon>Ascomycota</taxon>
        <taxon>Pezizomycotina</taxon>
        <taxon>Eurotiomycetes</taxon>
        <taxon>Eurotiomycetidae</taxon>
        <taxon>Eurotiales</taxon>
        <taxon>Aspergillaceae</taxon>
        <taxon>Penicillium</taxon>
    </lineage>
</organism>
<dbReference type="GO" id="GO:0005524">
    <property type="term" value="F:ATP binding"/>
    <property type="evidence" value="ECO:0007669"/>
    <property type="project" value="UniProtKB-KW"/>
</dbReference>
<dbReference type="GO" id="GO:0016787">
    <property type="term" value="F:hydrolase activity"/>
    <property type="evidence" value="ECO:0007669"/>
    <property type="project" value="UniProtKB-KW"/>
</dbReference>
<dbReference type="GO" id="GO:0004386">
    <property type="term" value="F:helicase activity"/>
    <property type="evidence" value="ECO:0007669"/>
    <property type="project" value="UniProtKB-KW"/>
</dbReference>
<feature type="domain" description="SNF2 N-terminal" evidence="6">
    <location>
        <begin position="357"/>
        <end position="465"/>
    </location>
</feature>
<reference evidence="7" key="2">
    <citation type="journal article" date="2023" name="IMA Fungus">
        <title>Comparative genomic study of the Penicillium genus elucidates a diverse pangenome and 15 lateral gene transfer events.</title>
        <authorList>
            <person name="Petersen C."/>
            <person name="Sorensen T."/>
            <person name="Nielsen M.R."/>
            <person name="Sondergaard T.E."/>
            <person name="Sorensen J.L."/>
            <person name="Fitzpatrick D.A."/>
            <person name="Frisvad J.C."/>
            <person name="Nielsen K.L."/>
        </authorList>
    </citation>
    <scope>NUCLEOTIDE SEQUENCE</scope>
    <source>
        <strain evidence="7">IBT 26290</strain>
    </source>
</reference>
<keyword evidence="2" id="KW-0378">Hydrolase</keyword>
<proteinExistence type="predicted"/>
<dbReference type="InterPro" id="IPR038718">
    <property type="entry name" value="SNF2-like_sf"/>
</dbReference>
<dbReference type="Proteomes" id="UP001149163">
    <property type="component" value="Unassembled WGS sequence"/>
</dbReference>
<gene>
    <name evidence="7" type="ORF">N7482_001438</name>
</gene>
<feature type="region of interest" description="Disordered" evidence="5">
    <location>
        <begin position="1"/>
        <end position="57"/>
    </location>
</feature>
<keyword evidence="8" id="KW-1185">Reference proteome</keyword>
<keyword evidence="1" id="KW-0547">Nucleotide-binding</keyword>
<evidence type="ECO:0000256" key="4">
    <source>
        <dbReference type="ARBA" id="ARBA00022840"/>
    </source>
</evidence>
<comment type="caution">
    <text evidence="7">The sequence shown here is derived from an EMBL/GenBank/DDBJ whole genome shotgun (WGS) entry which is preliminary data.</text>
</comment>
<evidence type="ECO:0000313" key="8">
    <source>
        <dbReference type="Proteomes" id="UP001149163"/>
    </source>
</evidence>
<dbReference type="RefSeq" id="XP_056547169.1">
    <property type="nucleotide sequence ID" value="XM_056683563.1"/>
</dbReference>
<dbReference type="GO" id="GO:0008094">
    <property type="term" value="F:ATP-dependent activity, acting on DNA"/>
    <property type="evidence" value="ECO:0007669"/>
    <property type="project" value="TreeGrafter"/>
</dbReference>
<evidence type="ECO:0000256" key="2">
    <source>
        <dbReference type="ARBA" id="ARBA00022801"/>
    </source>
</evidence>
<keyword evidence="4" id="KW-0067">ATP-binding</keyword>
<reference evidence="7" key="1">
    <citation type="submission" date="2022-11" db="EMBL/GenBank/DDBJ databases">
        <authorList>
            <person name="Petersen C."/>
        </authorList>
    </citation>
    <scope>NUCLEOTIDE SEQUENCE</scope>
    <source>
        <strain evidence="7">IBT 26290</strain>
    </source>
</reference>
<name>A0A9W9IH62_9EURO</name>
<evidence type="ECO:0000259" key="6">
    <source>
        <dbReference type="Pfam" id="PF00176"/>
    </source>
</evidence>
<dbReference type="GO" id="GO:0005634">
    <property type="term" value="C:nucleus"/>
    <property type="evidence" value="ECO:0007669"/>
    <property type="project" value="TreeGrafter"/>
</dbReference>
<dbReference type="Gene3D" id="3.40.50.10810">
    <property type="entry name" value="Tandem AAA-ATPase domain"/>
    <property type="match status" value="1"/>
</dbReference>